<keyword evidence="3" id="KW-1185">Reference proteome</keyword>
<feature type="compositionally biased region" description="Basic residues" evidence="1">
    <location>
        <begin position="96"/>
        <end position="108"/>
    </location>
</feature>
<accession>A0A225UYH2</accession>
<organism evidence="2 3">
    <name type="scientific">Phytophthora megakarya</name>
    <dbReference type="NCBI Taxonomy" id="4795"/>
    <lineage>
        <taxon>Eukaryota</taxon>
        <taxon>Sar</taxon>
        <taxon>Stramenopiles</taxon>
        <taxon>Oomycota</taxon>
        <taxon>Peronosporomycetes</taxon>
        <taxon>Peronosporales</taxon>
        <taxon>Peronosporaceae</taxon>
        <taxon>Phytophthora</taxon>
    </lineage>
</organism>
<evidence type="ECO:0000313" key="2">
    <source>
        <dbReference type="EMBL" id="OWY97249.1"/>
    </source>
</evidence>
<feature type="region of interest" description="Disordered" evidence="1">
    <location>
        <begin position="67"/>
        <end position="124"/>
    </location>
</feature>
<protein>
    <submittedName>
        <fullName evidence="2">Uncharacterized protein</fullName>
    </submittedName>
</protein>
<evidence type="ECO:0000256" key="1">
    <source>
        <dbReference type="SAM" id="MobiDB-lite"/>
    </source>
</evidence>
<proteinExistence type="predicted"/>
<evidence type="ECO:0000313" key="3">
    <source>
        <dbReference type="Proteomes" id="UP000198211"/>
    </source>
</evidence>
<dbReference type="STRING" id="4795.A0A225UYH2"/>
<feature type="non-terminal residue" evidence="2">
    <location>
        <position position="1"/>
    </location>
</feature>
<dbReference type="AlphaFoldDB" id="A0A225UYH2"/>
<sequence length="276" mass="30356">EFDDEPTRTPARSRPSLRPPPLPGKDVSYLRANLRMVSQERRAVAKKTLAGSGKKVFRVERFADDDEDYLPYEDEDEGEDAELEVGEQERVGAANTKRKMRGKAKAKVPAKERSKTKPAANSVKAAKVAASLARCEASADAEVMGGTAKEKARKKLLEITDAKNHQKKAKATPAKRKSTSVAETQRKNRVSVNRDARTEASAVSATSPRSSTHIPVSTEQHVGAEDPSQNGEFDVLNSDCEDIETEICLVDDDEEIEWALRSNAEGESIFKTMKTK</sequence>
<reference evidence="3" key="1">
    <citation type="submission" date="2017-03" db="EMBL/GenBank/DDBJ databases">
        <title>Phytopthora megakarya and P. palmivora, two closely related causual agents of cacao black pod achieved similar genome size and gene model numbers by different mechanisms.</title>
        <authorList>
            <person name="Ali S."/>
            <person name="Shao J."/>
            <person name="Larry D.J."/>
            <person name="Kronmiller B."/>
            <person name="Shen D."/>
            <person name="Strem M.D."/>
            <person name="Melnick R.L."/>
            <person name="Guiltinan M.J."/>
            <person name="Tyler B.M."/>
            <person name="Meinhardt L.W."/>
            <person name="Bailey B.A."/>
        </authorList>
    </citation>
    <scope>NUCLEOTIDE SEQUENCE [LARGE SCALE GENOMIC DNA]</scope>
    <source>
        <strain evidence="3">zdho120</strain>
    </source>
</reference>
<dbReference type="Proteomes" id="UP000198211">
    <property type="component" value="Unassembled WGS sequence"/>
</dbReference>
<dbReference type="OrthoDB" id="145845at2759"/>
<feature type="compositionally biased region" description="Basic residues" evidence="1">
    <location>
        <begin position="165"/>
        <end position="178"/>
    </location>
</feature>
<comment type="caution">
    <text evidence="2">The sequence shown here is derived from an EMBL/GenBank/DDBJ whole genome shotgun (WGS) entry which is preliminary data.</text>
</comment>
<feature type="compositionally biased region" description="Acidic residues" evidence="1">
    <location>
        <begin position="67"/>
        <end position="86"/>
    </location>
</feature>
<feature type="region of interest" description="Disordered" evidence="1">
    <location>
        <begin position="1"/>
        <end position="27"/>
    </location>
</feature>
<gene>
    <name evidence="2" type="ORF">PHMEG_00032272</name>
</gene>
<feature type="compositionally biased region" description="Polar residues" evidence="1">
    <location>
        <begin position="201"/>
        <end position="220"/>
    </location>
</feature>
<feature type="compositionally biased region" description="Basic and acidic residues" evidence="1">
    <location>
        <begin position="155"/>
        <end position="164"/>
    </location>
</feature>
<name>A0A225UYH2_9STRA</name>
<feature type="region of interest" description="Disordered" evidence="1">
    <location>
        <begin position="138"/>
        <end position="233"/>
    </location>
</feature>
<dbReference type="EMBL" id="NBNE01010683">
    <property type="protein sequence ID" value="OWY97249.1"/>
    <property type="molecule type" value="Genomic_DNA"/>
</dbReference>